<reference evidence="2" key="3">
    <citation type="journal article" date="2017" name="Nature">
        <title>Genome sequence of the progenitor of the wheat D genome Aegilops tauschii.</title>
        <authorList>
            <person name="Luo M.C."/>
            <person name="Gu Y.Q."/>
            <person name="Puiu D."/>
            <person name="Wang H."/>
            <person name="Twardziok S.O."/>
            <person name="Deal K.R."/>
            <person name="Huo N."/>
            <person name="Zhu T."/>
            <person name="Wang L."/>
            <person name="Wang Y."/>
            <person name="McGuire P.E."/>
            <person name="Liu S."/>
            <person name="Long H."/>
            <person name="Ramasamy R.K."/>
            <person name="Rodriguez J.C."/>
            <person name="Van S.L."/>
            <person name="Yuan L."/>
            <person name="Wang Z."/>
            <person name="Xia Z."/>
            <person name="Xiao L."/>
            <person name="Anderson O.D."/>
            <person name="Ouyang S."/>
            <person name="Liang Y."/>
            <person name="Zimin A.V."/>
            <person name="Pertea G."/>
            <person name="Qi P."/>
            <person name="Bennetzen J.L."/>
            <person name="Dai X."/>
            <person name="Dawson M.W."/>
            <person name="Muller H.G."/>
            <person name="Kugler K."/>
            <person name="Rivarola-Duarte L."/>
            <person name="Spannagl M."/>
            <person name="Mayer K.F.X."/>
            <person name="Lu F.H."/>
            <person name="Bevan M.W."/>
            <person name="Leroy P."/>
            <person name="Li P."/>
            <person name="You F.M."/>
            <person name="Sun Q."/>
            <person name="Liu Z."/>
            <person name="Lyons E."/>
            <person name="Wicker T."/>
            <person name="Salzberg S.L."/>
            <person name="Devos K.M."/>
            <person name="Dvorak J."/>
        </authorList>
    </citation>
    <scope>NUCLEOTIDE SEQUENCE [LARGE SCALE GENOMIC DNA]</scope>
    <source>
        <strain evidence="2">cv. AL8/78</strain>
    </source>
</reference>
<reference evidence="3" key="1">
    <citation type="journal article" date="2014" name="Science">
        <title>Ancient hybridizations among the ancestral genomes of bread wheat.</title>
        <authorList>
            <consortium name="International Wheat Genome Sequencing Consortium,"/>
            <person name="Marcussen T."/>
            <person name="Sandve S.R."/>
            <person name="Heier L."/>
            <person name="Spannagl M."/>
            <person name="Pfeifer M."/>
            <person name="Jakobsen K.S."/>
            <person name="Wulff B.B."/>
            <person name="Steuernagel B."/>
            <person name="Mayer K.F."/>
            <person name="Olsen O.A."/>
        </authorList>
    </citation>
    <scope>NUCLEOTIDE SEQUENCE [LARGE SCALE GENOMIC DNA]</scope>
    <source>
        <strain evidence="3">cv. AL8/78</strain>
    </source>
</reference>
<dbReference type="GO" id="GO:0005886">
    <property type="term" value="C:plasma membrane"/>
    <property type="evidence" value="ECO:0007669"/>
    <property type="project" value="TreeGrafter"/>
</dbReference>
<feature type="repeat" description="TPR" evidence="1">
    <location>
        <begin position="31"/>
        <end position="64"/>
    </location>
</feature>
<dbReference type="PROSITE" id="PS50005">
    <property type="entry name" value="TPR"/>
    <property type="match status" value="2"/>
</dbReference>
<reference evidence="2" key="5">
    <citation type="journal article" date="2021" name="G3 (Bethesda)">
        <title>Aegilops tauschii genome assembly Aet v5.0 features greater sequence contiguity and improved annotation.</title>
        <authorList>
            <person name="Wang L."/>
            <person name="Zhu T."/>
            <person name="Rodriguez J.C."/>
            <person name="Deal K.R."/>
            <person name="Dubcovsky J."/>
            <person name="McGuire P.E."/>
            <person name="Lux T."/>
            <person name="Spannagl M."/>
            <person name="Mayer K.F.X."/>
            <person name="Baldrich P."/>
            <person name="Meyers B.C."/>
            <person name="Huo N."/>
            <person name="Gu Y.Q."/>
            <person name="Zhou H."/>
            <person name="Devos K.M."/>
            <person name="Bennetzen J.L."/>
            <person name="Unver T."/>
            <person name="Budak H."/>
            <person name="Gulick P.J."/>
            <person name="Galiba G."/>
            <person name="Kalapos B."/>
            <person name="Nelson D.R."/>
            <person name="Li P."/>
            <person name="You F.M."/>
            <person name="Luo M.C."/>
            <person name="Dvorak J."/>
        </authorList>
    </citation>
    <scope>NUCLEOTIDE SEQUENCE [LARGE SCALE GENOMIC DNA]</scope>
    <source>
        <strain evidence="2">cv. AL8/78</strain>
    </source>
</reference>
<protein>
    <submittedName>
        <fullName evidence="2">Uncharacterized protein</fullName>
    </submittedName>
</protein>
<dbReference type="InterPro" id="IPR011990">
    <property type="entry name" value="TPR-like_helical_dom_sf"/>
</dbReference>
<evidence type="ECO:0000256" key="1">
    <source>
        <dbReference type="PROSITE-ProRule" id="PRU00339"/>
    </source>
</evidence>
<dbReference type="PANTHER" id="PTHR45081">
    <property type="entry name" value="EF HAND FAMILY PROTEIN, PUTATIVE, EXPRESSED-RELATED"/>
    <property type="match status" value="1"/>
</dbReference>
<keyword evidence="3" id="KW-1185">Reference proteome</keyword>
<keyword evidence="1" id="KW-0802">TPR repeat</keyword>
<dbReference type="SUPFAM" id="SSF57850">
    <property type="entry name" value="RING/U-box"/>
    <property type="match status" value="1"/>
</dbReference>
<dbReference type="AlphaFoldDB" id="A0A453IFW2"/>
<reference evidence="2" key="4">
    <citation type="submission" date="2019-03" db="UniProtKB">
        <authorList>
            <consortium name="EnsemblPlants"/>
        </authorList>
    </citation>
    <scope>IDENTIFICATION</scope>
</reference>
<evidence type="ECO:0000313" key="3">
    <source>
        <dbReference type="Proteomes" id="UP000015105"/>
    </source>
</evidence>
<evidence type="ECO:0000313" key="2">
    <source>
        <dbReference type="EnsemblPlants" id="AET4Gv20547100.3"/>
    </source>
</evidence>
<dbReference type="Gramene" id="AET4Gv20547100.3">
    <property type="protein sequence ID" value="AET4Gv20547100.3"/>
    <property type="gene ID" value="AET4Gv20547100"/>
</dbReference>
<dbReference type="Gene3D" id="1.25.40.10">
    <property type="entry name" value="Tetratricopeptide repeat domain"/>
    <property type="match status" value="1"/>
</dbReference>
<dbReference type="InterPro" id="IPR019734">
    <property type="entry name" value="TPR_rpt"/>
</dbReference>
<dbReference type="Pfam" id="PF14559">
    <property type="entry name" value="TPR_19"/>
    <property type="match status" value="1"/>
</dbReference>
<dbReference type="Pfam" id="PF13432">
    <property type="entry name" value="TPR_16"/>
    <property type="match status" value="1"/>
</dbReference>
<name>A0A453IFW2_AEGTS</name>
<accession>A0A453IFW2</accession>
<reference evidence="3" key="2">
    <citation type="journal article" date="2017" name="Nat. Plants">
        <title>The Aegilops tauschii genome reveals multiple impacts of transposons.</title>
        <authorList>
            <person name="Zhao G."/>
            <person name="Zou C."/>
            <person name="Li K."/>
            <person name="Wang K."/>
            <person name="Li T."/>
            <person name="Gao L."/>
            <person name="Zhang X."/>
            <person name="Wang H."/>
            <person name="Yang Z."/>
            <person name="Liu X."/>
            <person name="Jiang W."/>
            <person name="Mao L."/>
            <person name="Kong X."/>
            <person name="Jiao Y."/>
            <person name="Jia J."/>
        </authorList>
    </citation>
    <scope>NUCLEOTIDE SEQUENCE [LARGE SCALE GENOMIC DNA]</scope>
    <source>
        <strain evidence="3">cv. AL8/78</strain>
    </source>
</reference>
<dbReference type="SUPFAM" id="SSF48452">
    <property type="entry name" value="TPR-like"/>
    <property type="match status" value="1"/>
</dbReference>
<dbReference type="SMART" id="SM00028">
    <property type="entry name" value="TPR"/>
    <property type="match status" value="4"/>
</dbReference>
<organism evidence="2 3">
    <name type="scientific">Aegilops tauschii subsp. strangulata</name>
    <name type="common">Goatgrass</name>
    <dbReference type="NCBI Taxonomy" id="200361"/>
    <lineage>
        <taxon>Eukaryota</taxon>
        <taxon>Viridiplantae</taxon>
        <taxon>Streptophyta</taxon>
        <taxon>Embryophyta</taxon>
        <taxon>Tracheophyta</taxon>
        <taxon>Spermatophyta</taxon>
        <taxon>Magnoliopsida</taxon>
        <taxon>Liliopsida</taxon>
        <taxon>Poales</taxon>
        <taxon>Poaceae</taxon>
        <taxon>BOP clade</taxon>
        <taxon>Pooideae</taxon>
        <taxon>Triticodae</taxon>
        <taxon>Triticeae</taxon>
        <taxon>Triticinae</taxon>
        <taxon>Aegilops</taxon>
    </lineage>
</organism>
<dbReference type="EnsemblPlants" id="AET4Gv20547100.3">
    <property type="protein sequence ID" value="AET4Gv20547100.3"/>
    <property type="gene ID" value="AET4Gv20547100"/>
</dbReference>
<proteinExistence type="predicted"/>
<dbReference type="PANTHER" id="PTHR45081:SF1">
    <property type="entry name" value="EF HAND FAMILY PROTEIN, PUTATIVE, EXPRESSED-RELATED"/>
    <property type="match status" value="1"/>
</dbReference>
<dbReference type="PROSITE" id="PS50293">
    <property type="entry name" value="TPR_REGION"/>
    <property type="match status" value="1"/>
</dbReference>
<feature type="repeat" description="TPR" evidence="1">
    <location>
        <begin position="65"/>
        <end position="98"/>
    </location>
</feature>
<dbReference type="Proteomes" id="UP000015105">
    <property type="component" value="Chromosome 4D"/>
</dbReference>
<sequence>KLLGSALFGVGEYRAAEKALEEAIFLKPDYADAHCDLGSALHAVGDDDRAVQEFQKAIDLKPGHVDALYNLGGLNMDACRFVRAAEMYTRVLSIRPNHWRAQLNKAVALLGQGESEEAKKALKEAFKMTQRVEVYDAISHLKTLQKKKPKPSKGKHDAQGEEAFVIVEASKFKRVGSKTTLRQDLANALDIRAFERTTKLGHCDAELLRKEMNETDVPVSYSGTGIPEKSIRKAALEVILRRLLSFLKPDTFQGAVKAMNERILSVLDASGSGRVDLGMFNDPDWGFGILTTLVKLEDSDHVRHGSHTCSVCRYPIIGSRFMETKHSFSLCNRCYSEGKVPSAFKLEEYRFKEYSNESEALVDKCMCFNLNSKKLEADA</sequence>